<evidence type="ECO:0000256" key="1">
    <source>
        <dbReference type="SAM" id="MobiDB-lite"/>
    </source>
</evidence>
<organism evidence="2">
    <name type="scientific">freshwater metagenome</name>
    <dbReference type="NCBI Taxonomy" id="449393"/>
    <lineage>
        <taxon>unclassified sequences</taxon>
        <taxon>metagenomes</taxon>
        <taxon>ecological metagenomes</taxon>
    </lineage>
</organism>
<dbReference type="AlphaFoldDB" id="A0A6J6TFK4"/>
<feature type="region of interest" description="Disordered" evidence="1">
    <location>
        <begin position="77"/>
        <end position="110"/>
    </location>
</feature>
<proteinExistence type="predicted"/>
<sequence length="227" mass="23908">MTVDADHRAGEAVGSDLVGRCQGGAHLESERAAHALADDLPDVIDGDAERRRSQTREELGASIWVGSTRGTRCRETAVDEAGGGDESGCGRSKAQRNRAAPGMADDMDSSEAEIGGKFDDVPGAAVDGVVVRCDGGRGPVAALVDRHDGPLPHSGHDRVPEPALLRETMKKDDGFVAKWSLAGIRTVDAGGAHMPVRRLDHDIHHRALANCHARHASRSGADMPPAR</sequence>
<evidence type="ECO:0000313" key="2">
    <source>
        <dbReference type="EMBL" id="CAB4745069.1"/>
    </source>
</evidence>
<protein>
    <submittedName>
        <fullName evidence="2">Unannotated protein</fullName>
    </submittedName>
</protein>
<name>A0A6J6TFK4_9ZZZZ</name>
<gene>
    <name evidence="2" type="ORF">UFOPK2786_00995</name>
</gene>
<accession>A0A6J6TFK4</accession>
<reference evidence="2" key="1">
    <citation type="submission" date="2020-05" db="EMBL/GenBank/DDBJ databases">
        <authorList>
            <person name="Chiriac C."/>
            <person name="Salcher M."/>
            <person name="Ghai R."/>
            <person name="Kavagutti S V."/>
        </authorList>
    </citation>
    <scope>NUCLEOTIDE SEQUENCE</scope>
</reference>
<dbReference type="EMBL" id="CAEZYW010000146">
    <property type="protein sequence ID" value="CAB4745069.1"/>
    <property type="molecule type" value="Genomic_DNA"/>
</dbReference>